<evidence type="ECO:0000313" key="3">
    <source>
        <dbReference type="Proteomes" id="UP001362999"/>
    </source>
</evidence>
<accession>A0AAW0BZF6</accession>
<name>A0AAW0BZF6_9AGAR</name>
<keyword evidence="3" id="KW-1185">Reference proteome</keyword>
<dbReference type="EMBL" id="JAWWNJ010000024">
    <property type="protein sequence ID" value="KAK7031678.1"/>
    <property type="molecule type" value="Genomic_DNA"/>
</dbReference>
<evidence type="ECO:0000256" key="1">
    <source>
        <dbReference type="SAM" id="MobiDB-lite"/>
    </source>
</evidence>
<sequence>MAAEDLGLDDAADSERNPERSPIPSLISCPPSPTGDEYPVKAEDGEGAPAATAEQATAPPVHQVQLVNIYGTRMVQCGCVDGKHGELRRRQTYAFEASDGTVVIKKFRTMIVALN</sequence>
<organism evidence="2 3">
    <name type="scientific">Favolaschia claudopus</name>
    <dbReference type="NCBI Taxonomy" id="2862362"/>
    <lineage>
        <taxon>Eukaryota</taxon>
        <taxon>Fungi</taxon>
        <taxon>Dikarya</taxon>
        <taxon>Basidiomycota</taxon>
        <taxon>Agaricomycotina</taxon>
        <taxon>Agaricomycetes</taxon>
        <taxon>Agaricomycetidae</taxon>
        <taxon>Agaricales</taxon>
        <taxon>Marasmiineae</taxon>
        <taxon>Mycenaceae</taxon>
        <taxon>Favolaschia</taxon>
    </lineage>
</organism>
<proteinExistence type="predicted"/>
<comment type="caution">
    <text evidence="2">The sequence shown here is derived from an EMBL/GenBank/DDBJ whole genome shotgun (WGS) entry which is preliminary data.</text>
</comment>
<gene>
    <name evidence="2" type="ORF">R3P38DRAFT_3187396</name>
</gene>
<feature type="compositionally biased region" description="Low complexity" evidence="1">
    <location>
        <begin position="47"/>
        <end position="57"/>
    </location>
</feature>
<feature type="region of interest" description="Disordered" evidence="1">
    <location>
        <begin position="1"/>
        <end position="57"/>
    </location>
</feature>
<evidence type="ECO:0000313" key="2">
    <source>
        <dbReference type="EMBL" id="KAK7031678.1"/>
    </source>
</evidence>
<dbReference type="AlphaFoldDB" id="A0AAW0BZF6"/>
<protein>
    <submittedName>
        <fullName evidence="2">Uncharacterized protein</fullName>
    </submittedName>
</protein>
<reference evidence="2 3" key="1">
    <citation type="journal article" date="2024" name="J Genomics">
        <title>Draft genome sequencing and assembly of Favolaschia claudopus CIRM-BRFM 2984 isolated from oak limbs.</title>
        <authorList>
            <person name="Navarro D."/>
            <person name="Drula E."/>
            <person name="Chaduli D."/>
            <person name="Cazenave R."/>
            <person name="Ahrendt S."/>
            <person name="Wang J."/>
            <person name="Lipzen A."/>
            <person name="Daum C."/>
            <person name="Barry K."/>
            <person name="Grigoriev I.V."/>
            <person name="Favel A."/>
            <person name="Rosso M.N."/>
            <person name="Martin F."/>
        </authorList>
    </citation>
    <scope>NUCLEOTIDE SEQUENCE [LARGE SCALE GENOMIC DNA]</scope>
    <source>
        <strain evidence="2 3">CIRM-BRFM 2984</strain>
    </source>
</reference>
<dbReference type="Proteomes" id="UP001362999">
    <property type="component" value="Unassembled WGS sequence"/>
</dbReference>
<feature type="compositionally biased region" description="Acidic residues" evidence="1">
    <location>
        <begin position="1"/>
        <end position="12"/>
    </location>
</feature>